<keyword evidence="3" id="KW-1185">Reference proteome</keyword>
<dbReference type="RefSeq" id="WP_150722792.1">
    <property type="nucleotide sequence ID" value="NZ_CABPRV010000011.1"/>
</dbReference>
<comment type="caution">
    <text evidence="2">The sequence shown here is derived from an EMBL/GenBank/DDBJ whole genome shotgun (WGS) entry which is preliminary data.</text>
</comment>
<evidence type="ECO:0000313" key="3">
    <source>
        <dbReference type="Proteomes" id="UP000366065"/>
    </source>
</evidence>
<reference evidence="2 3" key="1">
    <citation type="submission" date="2019-08" db="EMBL/GenBank/DDBJ databases">
        <authorList>
            <person name="Peeters C."/>
        </authorList>
    </citation>
    <scope>NUCLEOTIDE SEQUENCE [LARGE SCALE GENOMIC DNA]</scope>
    <source>
        <strain evidence="2 3">LMG 20602</strain>
    </source>
</reference>
<keyword evidence="1" id="KW-0472">Membrane</keyword>
<evidence type="ECO:0000313" key="2">
    <source>
        <dbReference type="EMBL" id="VVE40516.1"/>
    </source>
</evidence>
<organism evidence="2 3">
    <name type="scientific">Pandoraea capi</name>
    <dbReference type="NCBI Taxonomy" id="2508286"/>
    <lineage>
        <taxon>Bacteria</taxon>
        <taxon>Pseudomonadati</taxon>
        <taxon>Pseudomonadota</taxon>
        <taxon>Betaproteobacteria</taxon>
        <taxon>Burkholderiales</taxon>
        <taxon>Burkholderiaceae</taxon>
        <taxon>Pandoraea</taxon>
    </lineage>
</organism>
<keyword evidence="1" id="KW-1133">Transmembrane helix</keyword>
<dbReference type="EMBL" id="CABPRV010000011">
    <property type="protein sequence ID" value="VVE40516.1"/>
    <property type="molecule type" value="Genomic_DNA"/>
</dbReference>
<accession>A0ABY6W9Z4</accession>
<name>A0ABY6W9Z4_9BURK</name>
<protein>
    <submittedName>
        <fullName evidence="2">Uncharacterized protein</fullName>
    </submittedName>
</protein>
<gene>
    <name evidence="2" type="ORF">PCA20602_04143</name>
</gene>
<keyword evidence="1" id="KW-0812">Transmembrane</keyword>
<dbReference type="Proteomes" id="UP000366065">
    <property type="component" value="Unassembled WGS sequence"/>
</dbReference>
<feature type="transmembrane region" description="Helical" evidence="1">
    <location>
        <begin position="7"/>
        <end position="29"/>
    </location>
</feature>
<proteinExistence type="predicted"/>
<evidence type="ECO:0000256" key="1">
    <source>
        <dbReference type="SAM" id="Phobius"/>
    </source>
</evidence>
<sequence length="616" mass="66745">MRRKQSGIFLVSAAIAVAVVGALITFWGVQQARQMRIERAERIGESLKTIGNAVETFTVKHHGEIDKLLSGKGGDALQINGVEFRRKVLPDNSVRLENLNATTLIQALRLPGVSDKPPPGVGQYEIHVDRVCEVKDACRIETLTFLTEPIRQTYSSDADINMSSIAARKIGTYGGLSTSGNPGQIRFIDQAEGVLPIVNPKGGVAGLLAMRGGSQTKDLNNTVSRDGSRAMSGDLNFADAEAKDASNEPIRHNIAGVGNIEGNGHLRMGSLDVGADANFNGTLNLQSKSDIVGAKDIEGSGKLSMQTVTAKSATVGALSADEKGAMVSGQLQMAGNDIDDAKKVSAEEVLADSVRSEKLKAMGGIVEFEKDKLAIEGGGCSVNGISLDTDGRVLSCQFRNNAWVWQLASMPRSVTDVPTKLVEEITDVARQGNQLWLAEIPVDGSRLDNRGRNRVRADNLALIEIKGALGCSDSRHPENSDQWERRGHLYTDRYWSDGRIQFSNYFDGVSFAKDARALINTRANRSRKILCLVTRQENLSVFAYEPKHISQFSIGWISHPGGQTKQRAIEGIRSGDSGVKVIPTFHGSSSPDFMRQINTMFAGSPSEIWDRKDVIK</sequence>